<evidence type="ECO:0000313" key="14">
    <source>
        <dbReference type="Proteomes" id="UP000265497"/>
    </source>
</evidence>
<dbReference type="GO" id="GO:0046872">
    <property type="term" value="F:metal ion binding"/>
    <property type="evidence" value="ECO:0007669"/>
    <property type="project" value="UniProtKB-KW"/>
</dbReference>
<dbReference type="InterPro" id="IPR051156">
    <property type="entry name" value="Mito/Outer_Membr_Metalloprot"/>
</dbReference>
<organism evidence="9 13">
    <name type="scientific">Capnocytophaga canis</name>
    <dbReference type="NCBI Taxonomy" id="1848903"/>
    <lineage>
        <taxon>Bacteria</taxon>
        <taxon>Pseudomonadati</taxon>
        <taxon>Bacteroidota</taxon>
        <taxon>Flavobacteriia</taxon>
        <taxon>Flavobacteriales</taxon>
        <taxon>Flavobacteriaceae</taxon>
        <taxon>Capnocytophaga</taxon>
    </lineage>
</organism>
<dbReference type="STRING" id="1848903.CCAND38_60032"/>
<keyword evidence="3 6" id="KW-0378">Hydrolase</keyword>
<dbReference type="EMBL" id="NSDI01000003">
    <property type="protein sequence ID" value="RIY37213.1"/>
    <property type="molecule type" value="Genomic_DNA"/>
</dbReference>
<protein>
    <submittedName>
        <fullName evidence="9">Metalloendopeptidase OMA1</fullName>
        <ecNumber evidence="9">3.4.24.-</ecNumber>
    </submittedName>
    <submittedName>
        <fullName evidence="11">Peptidase M48</fullName>
    </submittedName>
</protein>
<keyword evidence="5 6" id="KW-0482">Metalloprotease</keyword>
<dbReference type="EMBL" id="CDOL01000079">
    <property type="protein sequence ID" value="CEN51545.1"/>
    <property type="molecule type" value="Genomic_DNA"/>
</dbReference>
<evidence type="ECO:0000256" key="2">
    <source>
        <dbReference type="ARBA" id="ARBA00022723"/>
    </source>
</evidence>
<accession>A0A0B7IEN5</accession>
<evidence type="ECO:0000256" key="7">
    <source>
        <dbReference type="SAM" id="SignalP"/>
    </source>
</evidence>
<evidence type="ECO:0000313" key="12">
    <source>
        <dbReference type="Proteomes" id="UP000038200"/>
    </source>
</evidence>
<feature type="chain" id="PRO_5010413233" evidence="7">
    <location>
        <begin position="21"/>
        <end position="269"/>
    </location>
</feature>
<dbReference type="EC" id="3.4.24.-" evidence="9"/>
<dbReference type="GO" id="GO:0004222">
    <property type="term" value="F:metalloendopeptidase activity"/>
    <property type="evidence" value="ECO:0007669"/>
    <property type="project" value="InterPro"/>
</dbReference>
<reference evidence="12 13" key="1">
    <citation type="submission" date="2015-01" db="EMBL/GenBank/DDBJ databases">
        <authorList>
            <person name="MANFREDI Pablo"/>
        </authorList>
    </citation>
    <scope>NUCLEOTIDE SEQUENCE [LARGE SCALE GENOMIC DNA]</scope>
    <source>
        <strain evidence="9 13">CcD38</strain>
        <strain evidence="10 12">CcD93</strain>
    </source>
</reference>
<evidence type="ECO:0000313" key="11">
    <source>
        <dbReference type="EMBL" id="RIY37213.1"/>
    </source>
</evidence>
<dbReference type="Pfam" id="PF01435">
    <property type="entry name" value="Peptidase_M48"/>
    <property type="match status" value="1"/>
</dbReference>
<evidence type="ECO:0000259" key="8">
    <source>
        <dbReference type="Pfam" id="PF01435"/>
    </source>
</evidence>
<dbReference type="PROSITE" id="PS51257">
    <property type="entry name" value="PROKAR_LIPOPROTEIN"/>
    <property type="match status" value="1"/>
</dbReference>
<sequence length="269" mass="29857">MKRISIIVILLVVFSCKTNPFTGKSTFNFMPNSNLFPLSFSQYSSFLSENKVITGTKETEMVKKVGQRIAKAAQMWLEHNGYKDYLKDYQWEYNLVQSDQVNAWCMPGGKIVVYTGILPITQTETGLAVVMGHEIAHALADHGARRMSVGTTQQLVGMLGNVALQNSKYLDEFNMAYNVGSQVGVTLPFSRAHETEADEIGIQIMAIAGYDPEEAPRLWERMDANSSGGTIELLSTHPSNASRIANLKSMVPKARAEAAKFGIRTFQYN</sequence>
<dbReference type="GeneID" id="97265432"/>
<keyword evidence="2" id="KW-0479">Metal-binding</keyword>
<dbReference type="InterPro" id="IPR001915">
    <property type="entry name" value="Peptidase_M48"/>
</dbReference>
<dbReference type="EMBL" id="CDOI01000173">
    <property type="protein sequence ID" value="CEN48438.1"/>
    <property type="molecule type" value="Genomic_DNA"/>
</dbReference>
<comment type="similarity">
    <text evidence="6">Belongs to the peptidase M48 family.</text>
</comment>
<dbReference type="Proteomes" id="UP000265497">
    <property type="component" value="Unassembled WGS sequence"/>
</dbReference>
<gene>
    <name evidence="9" type="ORF">CCAND38_60032</name>
    <name evidence="10" type="ORF">CCAND93_170031</name>
    <name evidence="11" type="ORF">CKY20_03745</name>
</gene>
<dbReference type="Proteomes" id="UP000038200">
    <property type="component" value="Unassembled WGS sequence"/>
</dbReference>
<dbReference type="PANTHER" id="PTHR22726:SF1">
    <property type="entry name" value="METALLOENDOPEPTIDASE OMA1, MITOCHONDRIAL"/>
    <property type="match status" value="1"/>
</dbReference>
<reference evidence="11 14" key="2">
    <citation type="submission" date="2017-08" db="EMBL/GenBank/DDBJ databases">
        <title>Capnocytophaga canis 17-158 assembly.</title>
        <authorList>
            <person name="Gulvik C.A."/>
        </authorList>
    </citation>
    <scope>NUCLEOTIDE SEQUENCE [LARGE SCALE GENOMIC DNA]</scope>
    <source>
        <strain evidence="11 14">17-158</strain>
    </source>
</reference>
<dbReference type="GO" id="GO:0016020">
    <property type="term" value="C:membrane"/>
    <property type="evidence" value="ECO:0007669"/>
    <property type="project" value="TreeGrafter"/>
</dbReference>
<evidence type="ECO:0000256" key="3">
    <source>
        <dbReference type="ARBA" id="ARBA00022801"/>
    </source>
</evidence>
<name>A0A0B7IEN5_9FLAO</name>
<evidence type="ECO:0000313" key="13">
    <source>
        <dbReference type="Proteomes" id="UP000045051"/>
    </source>
</evidence>
<dbReference type="PANTHER" id="PTHR22726">
    <property type="entry name" value="METALLOENDOPEPTIDASE OMA1"/>
    <property type="match status" value="1"/>
</dbReference>
<evidence type="ECO:0000256" key="5">
    <source>
        <dbReference type="ARBA" id="ARBA00023049"/>
    </source>
</evidence>
<keyword evidence="1 6" id="KW-0645">Protease</keyword>
<feature type="domain" description="Peptidase M48" evidence="8">
    <location>
        <begin position="60"/>
        <end position="250"/>
    </location>
</feature>
<evidence type="ECO:0000313" key="10">
    <source>
        <dbReference type="EMBL" id="CEN51545.1"/>
    </source>
</evidence>
<dbReference type="OrthoDB" id="9810445at2"/>
<evidence type="ECO:0000256" key="4">
    <source>
        <dbReference type="ARBA" id="ARBA00022833"/>
    </source>
</evidence>
<evidence type="ECO:0000313" key="9">
    <source>
        <dbReference type="EMBL" id="CEN48438.1"/>
    </source>
</evidence>
<dbReference type="RefSeq" id="WP_042006252.1">
    <property type="nucleotide sequence ID" value="NZ_BOQK01000009.1"/>
</dbReference>
<keyword evidence="13" id="KW-1185">Reference proteome</keyword>
<keyword evidence="4 6" id="KW-0862">Zinc</keyword>
<dbReference type="GO" id="GO:0051603">
    <property type="term" value="P:proteolysis involved in protein catabolic process"/>
    <property type="evidence" value="ECO:0007669"/>
    <property type="project" value="TreeGrafter"/>
</dbReference>
<keyword evidence="7" id="KW-0732">Signal</keyword>
<proteinExistence type="inferred from homology"/>
<feature type="signal peptide" evidence="7">
    <location>
        <begin position="1"/>
        <end position="20"/>
    </location>
</feature>
<dbReference type="CDD" id="cd07331">
    <property type="entry name" value="M48C_Oma1_like"/>
    <property type="match status" value="1"/>
</dbReference>
<evidence type="ECO:0000256" key="6">
    <source>
        <dbReference type="RuleBase" id="RU003983"/>
    </source>
</evidence>
<dbReference type="Proteomes" id="UP000045051">
    <property type="component" value="Unassembled WGS sequence"/>
</dbReference>
<dbReference type="Gene3D" id="3.30.2010.10">
    <property type="entry name" value="Metalloproteases ('zincins'), catalytic domain"/>
    <property type="match status" value="1"/>
</dbReference>
<comment type="cofactor">
    <cofactor evidence="6">
        <name>Zn(2+)</name>
        <dbReference type="ChEBI" id="CHEBI:29105"/>
    </cofactor>
    <text evidence="6">Binds 1 zinc ion per subunit.</text>
</comment>
<dbReference type="AlphaFoldDB" id="A0A0B7IEN5"/>
<evidence type="ECO:0000256" key="1">
    <source>
        <dbReference type="ARBA" id="ARBA00022670"/>
    </source>
</evidence>